<feature type="transmembrane region" description="Helical" evidence="5">
    <location>
        <begin position="20"/>
        <end position="43"/>
    </location>
</feature>
<comment type="subcellular location">
    <subcellularLocation>
        <location evidence="1">Membrane</location>
        <topology evidence="1">Multi-pass membrane protein</topology>
    </subcellularLocation>
</comment>
<keyword evidence="3 5" id="KW-1133">Transmembrane helix</keyword>
<comment type="caution">
    <text evidence="7">The sequence shown here is derived from an EMBL/GenBank/DDBJ whole genome shotgun (WGS) entry which is preliminary data.</text>
</comment>
<organism evidence="7 8">
    <name type="scientific">Mobiluncus mulieris</name>
    <dbReference type="NCBI Taxonomy" id="2052"/>
    <lineage>
        <taxon>Bacteria</taxon>
        <taxon>Bacillati</taxon>
        <taxon>Actinomycetota</taxon>
        <taxon>Actinomycetes</taxon>
        <taxon>Actinomycetales</taxon>
        <taxon>Actinomycetaceae</taxon>
        <taxon>Mobiluncus</taxon>
    </lineage>
</organism>
<dbReference type="Pfam" id="PF12698">
    <property type="entry name" value="ABC2_membrane_3"/>
    <property type="match status" value="1"/>
</dbReference>
<dbReference type="GO" id="GO:0016020">
    <property type="term" value="C:membrane"/>
    <property type="evidence" value="ECO:0007669"/>
    <property type="project" value="UniProtKB-SubCell"/>
</dbReference>
<evidence type="ECO:0000313" key="7">
    <source>
        <dbReference type="EMBL" id="NMW64314.1"/>
    </source>
</evidence>
<dbReference type="EMBL" id="JABCUR010000001">
    <property type="protein sequence ID" value="NMW64314.1"/>
    <property type="molecule type" value="Genomic_DNA"/>
</dbReference>
<keyword evidence="2 5" id="KW-0812">Transmembrane</keyword>
<evidence type="ECO:0000259" key="6">
    <source>
        <dbReference type="Pfam" id="PF12698"/>
    </source>
</evidence>
<reference evidence="7 8" key="1">
    <citation type="submission" date="2020-04" db="EMBL/GenBank/DDBJ databases">
        <title>Antimicrobial susceptibility and clonality of vaginal-derived multi-drug resistant Mobiluncus isolates in China.</title>
        <authorList>
            <person name="Zhang X."/>
        </authorList>
    </citation>
    <scope>NUCLEOTIDE SEQUENCE [LARGE SCALE GENOMIC DNA]</scope>
    <source>
        <strain evidence="7 8">13</strain>
    </source>
</reference>
<evidence type="ECO:0000256" key="2">
    <source>
        <dbReference type="ARBA" id="ARBA00022692"/>
    </source>
</evidence>
<dbReference type="InterPro" id="IPR013525">
    <property type="entry name" value="ABC2_TM"/>
</dbReference>
<feature type="transmembrane region" description="Helical" evidence="5">
    <location>
        <begin position="284"/>
        <end position="305"/>
    </location>
</feature>
<feature type="transmembrane region" description="Helical" evidence="5">
    <location>
        <begin position="190"/>
        <end position="217"/>
    </location>
</feature>
<dbReference type="RefSeq" id="WP_169771477.1">
    <property type="nucleotide sequence ID" value="NZ_JABCUR010000001.1"/>
</dbReference>
<feature type="transmembrane region" description="Helical" evidence="5">
    <location>
        <begin position="317"/>
        <end position="336"/>
    </location>
</feature>
<gene>
    <name evidence="7" type="ORF">HHJ78_01885</name>
</gene>
<evidence type="ECO:0000256" key="3">
    <source>
        <dbReference type="ARBA" id="ARBA00022989"/>
    </source>
</evidence>
<evidence type="ECO:0000256" key="5">
    <source>
        <dbReference type="SAM" id="Phobius"/>
    </source>
</evidence>
<keyword evidence="4 5" id="KW-0472">Membrane</keyword>
<evidence type="ECO:0000256" key="1">
    <source>
        <dbReference type="ARBA" id="ARBA00004141"/>
    </source>
</evidence>
<feature type="transmembrane region" description="Helical" evidence="5">
    <location>
        <begin position="373"/>
        <end position="394"/>
    </location>
</feature>
<feature type="transmembrane region" description="Helical" evidence="5">
    <location>
        <begin position="238"/>
        <end position="264"/>
    </location>
</feature>
<dbReference type="GO" id="GO:0140359">
    <property type="term" value="F:ABC-type transporter activity"/>
    <property type="evidence" value="ECO:0007669"/>
    <property type="project" value="InterPro"/>
</dbReference>
<protein>
    <submittedName>
        <fullName evidence="7">ABC transporter permease</fullName>
    </submittedName>
</protein>
<evidence type="ECO:0000313" key="8">
    <source>
        <dbReference type="Proteomes" id="UP000578252"/>
    </source>
</evidence>
<name>A0A7Y0TZU3_9ACTO</name>
<sequence length="425" mass="45612">MKQVLLVAKREYAVRMRSKVAVISMIVIALLFLGGGSAARFFIPNGLEPDVIGLTTQTQGYAMAFTAGDAGGSGGDDSARGGFTIKESQYKTEIYPSEQDLERAIQHDEVVAGVGGTLDEPMLISKGKFPVMLRMIVQATHASVKLNQYVTSLGGDMRDLGKEIASTQLKTKNLETGQAGNADDEYDMGAYLGGLGMLLILFIAIFISGQMVATGVMEEKASRVIEVLVSAVSPAKLLVGKIVGITAVGITQLVVLGGSALGAMAISGLSGSFQIDLGTLSGWLIVWFILGLATYMVLYAGAGAMASKQEDLGQTTIILMLLQMAGFYAAMFMVGFPGKKDVLDVVSMLPFVNCYLMPARQIVSTTMQWWEPILSVLINLAVLPVLIWLGAKMYRRGILATGRRIHLKDVFARQDRPHATRRKNG</sequence>
<dbReference type="AlphaFoldDB" id="A0A7Y0TZU3"/>
<accession>A0A7Y0TZU3</accession>
<dbReference type="Proteomes" id="UP000578252">
    <property type="component" value="Unassembled WGS sequence"/>
</dbReference>
<evidence type="ECO:0000256" key="4">
    <source>
        <dbReference type="ARBA" id="ARBA00023136"/>
    </source>
</evidence>
<proteinExistence type="predicted"/>
<feature type="domain" description="ABC-2 type transporter transmembrane" evidence="6">
    <location>
        <begin position="22"/>
        <end position="391"/>
    </location>
</feature>